<organism evidence="1 2">
    <name type="scientific">Nicoliella lavandulae</name>
    <dbReference type="NCBI Taxonomy" id="3082954"/>
    <lineage>
        <taxon>Bacteria</taxon>
        <taxon>Bacillati</taxon>
        <taxon>Bacillota</taxon>
        <taxon>Bacilli</taxon>
        <taxon>Lactobacillales</taxon>
        <taxon>Lactobacillaceae</taxon>
        <taxon>Nicoliella</taxon>
    </lineage>
</organism>
<dbReference type="GO" id="GO:0016787">
    <property type="term" value="F:hydrolase activity"/>
    <property type="evidence" value="ECO:0007669"/>
    <property type="project" value="UniProtKB-KW"/>
</dbReference>
<protein>
    <submittedName>
        <fullName evidence="1">HAD family hydrolase</fullName>
        <ecNumber evidence="1">3.-.-.-</ecNumber>
    </submittedName>
</protein>
<dbReference type="InterPro" id="IPR041492">
    <property type="entry name" value="HAD_2"/>
</dbReference>
<keyword evidence="1" id="KW-0378">Hydrolase</keyword>
<gene>
    <name evidence="1" type="ORF">R4146_03810</name>
</gene>
<dbReference type="Pfam" id="PF13419">
    <property type="entry name" value="HAD_2"/>
    <property type="match status" value="1"/>
</dbReference>
<dbReference type="NCBIfam" id="TIGR01549">
    <property type="entry name" value="HAD-SF-IA-v1"/>
    <property type="match status" value="1"/>
</dbReference>
<dbReference type="SFLD" id="SFLDG01129">
    <property type="entry name" value="C1.5:_HAD__Beta-PGM__Phosphata"/>
    <property type="match status" value="1"/>
</dbReference>
<evidence type="ECO:0000313" key="2">
    <source>
        <dbReference type="Proteomes" id="UP001370590"/>
    </source>
</evidence>
<sequence length="213" mass="23924">MQNYIFDFDLTLIDSGRVNVLSTQAAFEKMGWEKPTPETVSYYTGIPIEQSFPKMAPDNATNEQIQKLLTVFVHEYEKLEPGNLKLFPGIKDALTTLHQAGKQLFIATSNRTEVVTRNTKALGIYDYFDEIVGFDQVEKAKPEPDTVLKIVADHHLDKNETIMIGDATFDLEMGKNAGVHTAGVLWGAHDKQALINVHPDYLLDQTSQLLDIK</sequence>
<dbReference type="InterPro" id="IPR023214">
    <property type="entry name" value="HAD_sf"/>
</dbReference>
<dbReference type="RefSeq" id="WP_339960110.1">
    <property type="nucleotide sequence ID" value="NZ_JAWMWH010000001.1"/>
</dbReference>
<keyword evidence="2" id="KW-1185">Reference proteome</keyword>
<dbReference type="PANTHER" id="PTHR43434">
    <property type="entry name" value="PHOSPHOGLYCOLATE PHOSPHATASE"/>
    <property type="match status" value="1"/>
</dbReference>
<dbReference type="InterPro" id="IPR036412">
    <property type="entry name" value="HAD-like_sf"/>
</dbReference>
<dbReference type="SFLD" id="SFLDS00003">
    <property type="entry name" value="Haloacid_Dehalogenase"/>
    <property type="match status" value="1"/>
</dbReference>
<dbReference type="Gene3D" id="1.10.150.240">
    <property type="entry name" value="Putative phosphatase, domain 2"/>
    <property type="match status" value="1"/>
</dbReference>
<dbReference type="PANTHER" id="PTHR43434:SF26">
    <property type="entry name" value="PYROPHOSPHATASE PPAX"/>
    <property type="match status" value="1"/>
</dbReference>
<dbReference type="EMBL" id="JAWMWH010000001">
    <property type="protein sequence ID" value="MEJ6400297.1"/>
    <property type="molecule type" value="Genomic_DNA"/>
</dbReference>
<accession>A0ABU8SK57</accession>
<comment type="caution">
    <text evidence="1">The sequence shown here is derived from an EMBL/GenBank/DDBJ whole genome shotgun (WGS) entry which is preliminary data.</text>
</comment>
<dbReference type="InterPro" id="IPR006439">
    <property type="entry name" value="HAD-SF_hydro_IA"/>
</dbReference>
<dbReference type="InterPro" id="IPR050155">
    <property type="entry name" value="HAD-like_hydrolase_sf"/>
</dbReference>
<dbReference type="Gene3D" id="3.40.50.1000">
    <property type="entry name" value="HAD superfamily/HAD-like"/>
    <property type="match status" value="1"/>
</dbReference>
<dbReference type="InterPro" id="IPR023198">
    <property type="entry name" value="PGP-like_dom2"/>
</dbReference>
<dbReference type="SUPFAM" id="SSF56784">
    <property type="entry name" value="HAD-like"/>
    <property type="match status" value="1"/>
</dbReference>
<dbReference type="SFLD" id="SFLDG01135">
    <property type="entry name" value="C1.5.6:_HAD__Beta-PGM__Phospha"/>
    <property type="match status" value="1"/>
</dbReference>
<proteinExistence type="predicted"/>
<dbReference type="Proteomes" id="UP001370590">
    <property type="component" value="Unassembled WGS sequence"/>
</dbReference>
<name>A0ABU8SK57_9LACO</name>
<dbReference type="EC" id="3.-.-.-" evidence="1"/>
<evidence type="ECO:0000313" key="1">
    <source>
        <dbReference type="EMBL" id="MEJ6400297.1"/>
    </source>
</evidence>
<reference evidence="1 2" key="1">
    <citation type="submission" date="2023-10" db="EMBL/GenBank/DDBJ databases">
        <title>Nicoliella lavandulae sp. nov. isolated from Lavandula angustifolia flowers.</title>
        <authorList>
            <person name="Alcantara C."/>
            <person name="Zuniga M."/>
            <person name="Landete J.M."/>
            <person name="Monedero V."/>
        </authorList>
    </citation>
    <scope>NUCLEOTIDE SEQUENCE [LARGE SCALE GENOMIC DNA]</scope>
    <source>
        <strain evidence="1 2">Es01</strain>
    </source>
</reference>
<dbReference type="NCBIfam" id="TIGR01509">
    <property type="entry name" value="HAD-SF-IA-v3"/>
    <property type="match status" value="1"/>
</dbReference>